<dbReference type="EMBL" id="BK015481">
    <property type="protein sequence ID" value="DAE09016.1"/>
    <property type="molecule type" value="Genomic_DNA"/>
</dbReference>
<dbReference type="SUPFAM" id="SSF46785">
    <property type="entry name" value="Winged helix' DNA-binding domain"/>
    <property type="match status" value="1"/>
</dbReference>
<proteinExistence type="predicted"/>
<organism evidence="1">
    <name type="scientific">Siphoviridae sp. ct16M3</name>
    <dbReference type="NCBI Taxonomy" id="2825305"/>
    <lineage>
        <taxon>Viruses</taxon>
        <taxon>Duplodnaviria</taxon>
        <taxon>Heunggongvirae</taxon>
        <taxon>Uroviricota</taxon>
        <taxon>Caudoviricetes</taxon>
    </lineage>
</organism>
<evidence type="ECO:0000313" key="1">
    <source>
        <dbReference type="EMBL" id="DAE09016.1"/>
    </source>
</evidence>
<sequence>MRNKEKVLISMYKEYLKDDSNMQENINSEKLGIKQDEFFQALDRLQNEGLIDGIFITRGGINNSIIYAEARNAVVTRDGMDYIENKVGIEKTLDSKEKIKYLSKYLLSKTWDEVKDIGTTTMAKILKD</sequence>
<reference evidence="1" key="1">
    <citation type="journal article" date="2021" name="Proc. Natl. Acad. Sci. U.S.A.">
        <title>A Catalog of Tens of Thousands of Viruses from Human Metagenomes Reveals Hidden Associations with Chronic Diseases.</title>
        <authorList>
            <person name="Tisza M.J."/>
            <person name="Buck C.B."/>
        </authorList>
    </citation>
    <scope>NUCLEOTIDE SEQUENCE</scope>
    <source>
        <strain evidence="1">Ct16M3</strain>
    </source>
</reference>
<name>A0A8S5PQH4_9CAUD</name>
<dbReference type="InterPro" id="IPR036388">
    <property type="entry name" value="WH-like_DNA-bd_sf"/>
</dbReference>
<dbReference type="InterPro" id="IPR036390">
    <property type="entry name" value="WH_DNA-bd_sf"/>
</dbReference>
<dbReference type="InterPro" id="IPR018597">
    <property type="entry name" value="Phage_Tuc2009_YjcQ"/>
</dbReference>
<dbReference type="Pfam" id="PF09639">
    <property type="entry name" value="YjcQ"/>
    <property type="match status" value="1"/>
</dbReference>
<accession>A0A8S5PQH4</accession>
<protein>
    <submittedName>
        <fullName evidence="1">YjcQ protein</fullName>
    </submittedName>
</protein>
<dbReference type="Gene3D" id="1.10.10.10">
    <property type="entry name" value="Winged helix-like DNA-binding domain superfamily/Winged helix DNA-binding domain"/>
    <property type="match status" value="1"/>
</dbReference>